<proteinExistence type="predicted"/>
<feature type="domain" description="Tyr recombinase" evidence="3">
    <location>
        <begin position="294"/>
        <end position="499"/>
    </location>
</feature>
<dbReference type="InterPro" id="IPR002104">
    <property type="entry name" value="Integrase_catalytic"/>
</dbReference>
<evidence type="ECO:0000313" key="4">
    <source>
        <dbReference type="EMBL" id="KAK3089620.1"/>
    </source>
</evidence>
<reference evidence="4" key="1">
    <citation type="submission" date="2019-08" db="EMBL/GenBank/DDBJ databases">
        <title>The improved chromosome-level genome for the pearl oyster Pinctada fucata martensii using PacBio sequencing and Hi-C.</title>
        <authorList>
            <person name="Zheng Z."/>
        </authorList>
    </citation>
    <scope>NUCLEOTIDE SEQUENCE</scope>
    <source>
        <strain evidence="4">ZZ-2019</strain>
        <tissue evidence="4">Adductor muscle</tissue>
    </source>
</reference>
<dbReference type="SUPFAM" id="SSF47823">
    <property type="entry name" value="lambda integrase-like, N-terminal domain"/>
    <property type="match status" value="1"/>
</dbReference>
<evidence type="ECO:0000256" key="1">
    <source>
        <dbReference type="ARBA" id="ARBA00023125"/>
    </source>
</evidence>
<dbReference type="PROSITE" id="PS51898">
    <property type="entry name" value="TYR_RECOMBINASE"/>
    <property type="match status" value="1"/>
</dbReference>
<organism evidence="4 5">
    <name type="scientific">Pinctada imbricata</name>
    <name type="common">Atlantic pearl-oyster</name>
    <name type="synonym">Pinctada martensii</name>
    <dbReference type="NCBI Taxonomy" id="66713"/>
    <lineage>
        <taxon>Eukaryota</taxon>
        <taxon>Metazoa</taxon>
        <taxon>Spiralia</taxon>
        <taxon>Lophotrochozoa</taxon>
        <taxon>Mollusca</taxon>
        <taxon>Bivalvia</taxon>
        <taxon>Autobranchia</taxon>
        <taxon>Pteriomorphia</taxon>
        <taxon>Pterioida</taxon>
        <taxon>Pterioidea</taxon>
        <taxon>Pteriidae</taxon>
        <taxon>Pinctada</taxon>
    </lineage>
</organism>
<evidence type="ECO:0000256" key="2">
    <source>
        <dbReference type="ARBA" id="ARBA00023172"/>
    </source>
</evidence>
<name>A0AA89BNN2_PINIB</name>
<protein>
    <recommendedName>
        <fullName evidence="3">Tyr recombinase domain-containing protein</fullName>
    </recommendedName>
</protein>
<dbReference type="PANTHER" id="PTHR34605">
    <property type="entry name" value="PHAGE_INTEGRASE DOMAIN-CONTAINING PROTEIN"/>
    <property type="match status" value="1"/>
</dbReference>
<dbReference type="PANTHER" id="PTHR34605:SF6">
    <property type="entry name" value="TYR RECOMBINASE DOMAIN-CONTAINING PROTEIN"/>
    <property type="match status" value="1"/>
</dbReference>
<dbReference type="SUPFAM" id="SSF56349">
    <property type="entry name" value="DNA breaking-rejoining enzymes"/>
    <property type="match status" value="1"/>
</dbReference>
<dbReference type="InterPro" id="IPR010998">
    <property type="entry name" value="Integrase_recombinase_N"/>
</dbReference>
<evidence type="ECO:0000259" key="3">
    <source>
        <dbReference type="PROSITE" id="PS51898"/>
    </source>
</evidence>
<keyword evidence="1" id="KW-0238">DNA-binding</keyword>
<dbReference type="Gene3D" id="1.10.150.130">
    <property type="match status" value="1"/>
</dbReference>
<dbReference type="GO" id="GO:0003677">
    <property type="term" value="F:DNA binding"/>
    <property type="evidence" value="ECO:0007669"/>
    <property type="project" value="UniProtKB-KW"/>
</dbReference>
<dbReference type="Pfam" id="PF00589">
    <property type="entry name" value="Phage_integrase"/>
    <property type="match status" value="1"/>
</dbReference>
<accession>A0AA89BNN2</accession>
<sequence length="503" mass="57773">MSETETPIDECRSINPDPETSAFAAFDLFKSYLDTKLNSFKRDIIDTTESNSTEVAKKVRAESSFKFEGNKRQYEFNETLRAKLKTAQRAVNEKDVSTVKRIFEEIDSSLHKRNKCIKLADKSPAGWDTVREYLSDELASDSEDEKKIRNAESRAMRIKKQRWEKRLHLFQNGRWKKIHREDDVRLKELASQIPDTILHSKSANTFKNYNYAFKLWCKWCAQFREVNSMPASDYHVSLYIISIMQSSGSVSKINQAIYAITCAHQIAGEDNPCETFMVKSVVEGAKRQLSKPVDKKDPVTPEMLLHLVKRFGLSSNLYDKRIVTMCLVGYAGFLRFSEIVNIKACDLNFSDEYVSIFIEKSKTDKYREGRWVIIAKSNQITCPVNMLKTYISLANICLGDDIFIFRQMNFCKSTHTYKLRSSGQLSYTRVRELFLEKMSLLGYDRLNLGLHSLRSDGATAAANAGVPDRLFKKHGRWASDKAKDGYVRENLHSLMSVSQNLGI</sequence>
<dbReference type="Proteomes" id="UP001186944">
    <property type="component" value="Unassembled WGS sequence"/>
</dbReference>
<gene>
    <name evidence="4" type="ORF">FSP39_005109</name>
</gene>
<dbReference type="InterPro" id="IPR011010">
    <property type="entry name" value="DNA_brk_join_enz"/>
</dbReference>
<dbReference type="GO" id="GO:0015074">
    <property type="term" value="P:DNA integration"/>
    <property type="evidence" value="ECO:0007669"/>
    <property type="project" value="InterPro"/>
</dbReference>
<comment type="caution">
    <text evidence="4">The sequence shown here is derived from an EMBL/GenBank/DDBJ whole genome shotgun (WGS) entry which is preliminary data.</text>
</comment>
<dbReference type="EMBL" id="VSWD01000010">
    <property type="protein sequence ID" value="KAK3089620.1"/>
    <property type="molecule type" value="Genomic_DNA"/>
</dbReference>
<dbReference type="Gene3D" id="1.10.443.10">
    <property type="entry name" value="Intergrase catalytic core"/>
    <property type="match status" value="1"/>
</dbReference>
<evidence type="ECO:0000313" key="5">
    <source>
        <dbReference type="Proteomes" id="UP001186944"/>
    </source>
</evidence>
<dbReference type="GO" id="GO:0006310">
    <property type="term" value="P:DNA recombination"/>
    <property type="evidence" value="ECO:0007669"/>
    <property type="project" value="UniProtKB-KW"/>
</dbReference>
<dbReference type="AlphaFoldDB" id="A0AA89BNN2"/>
<keyword evidence="5" id="KW-1185">Reference proteome</keyword>
<keyword evidence="2" id="KW-0233">DNA recombination</keyword>
<dbReference type="InterPro" id="IPR052925">
    <property type="entry name" value="Phage_Integrase-like_Recomb"/>
</dbReference>
<dbReference type="InterPro" id="IPR013762">
    <property type="entry name" value="Integrase-like_cat_sf"/>
</dbReference>